<sequence length="618" mass="66329">MAVLSTPFRVPGIQNGHVSLVDTNRAISSTKGIKKVDIFGGGAVLCLHTGLFPLRLTPGRKWGFPVGRSQVSADSNVVCPYIVEENLSQMEESASVLPPNNSKKGTYKFVKSSIKKSNCLSVLQELFALSLPAIGGQAFDPLAQLMETAYIGCFGPLELASAGVSVSIFNIISKLFNIPLLGVATSFVAEDISKNAMNEYSASGESIGGLNSQQGLVYMYLWSLEIYILVKPVSSHNPSLMHADGRRPTEVLEKKQLASVSTAILLSVAIGIFEALALYVGAGFFLNMMGISSASSMRIPAERFIKLRAIGAPAAVLSLALQGVFRGFMDTKTPLFCVGKRVGNVIAIFLFPLLTYTFRLGVIGSVIANVSSQYIIAILKIWFISKRVVLLPLKIENLQFAGYAKSGGFLFGRTVASLGAVTLGASMAARQAPIHMAAHQICYQVWLAVSLLADAIASSAQAMIASSYSEGDFSRVKEITFLVLKTGLVMGLALTIILGASFDKIALLFTKDAEVLAIARSGILFVCASQPLNALAFICDGLHFGVSDFQYAAHSMMSIGVVTSAFLLYAPSVYGLSGVWMGLSLFMGLRMLAGFTRFMSKSGPWWFLHKDFHNTKSM</sequence>
<feature type="transmembrane region" description="Helical" evidence="6">
    <location>
        <begin position="523"/>
        <end position="546"/>
    </location>
</feature>
<accession>A0AAD4S7P5</accession>
<feature type="transmembrane region" description="Helical" evidence="6">
    <location>
        <begin position="263"/>
        <end position="286"/>
    </location>
</feature>
<dbReference type="Pfam" id="PF01554">
    <property type="entry name" value="MatE"/>
    <property type="match status" value="2"/>
</dbReference>
<evidence type="ECO:0000313" key="8">
    <source>
        <dbReference type="Proteomes" id="UP001202328"/>
    </source>
</evidence>
<dbReference type="AlphaFoldDB" id="A0AAD4S7P5"/>
<dbReference type="GO" id="GO:0015297">
    <property type="term" value="F:antiporter activity"/>
    <property type="evidence" value="ECO:0007669"/>
    <property type="project" value="InterPro"/>
</dbReference>
<organism evidence="7 8">
    <name type="scientific">Papaver atlanticum</name>
    <dbReference type="NCBI Taxonomy" id="357466"/>
    <lineage>
        <taxon>Eukaryota</taxon>
        <taxon>Viridiplantae</taxon>
        <taxon>Streptophyta</taxon>
        <taxon>Embryophyta</taxon>
        <taxon>Tracheophyta</taxon>
        <taxon>Spermatophyta</taxon>
        <taxon>Magnoliopsida</taxon>
        <taxon>Ranunculales</taxon>
        <taxon>Papaveraceae</taxon>
        <taxon>Papaveroideae</taxon>
        <taxon>Papaver</taxon>
    </lineage>
</organism>
<dbReference type="GO" id="GO:0016020">
    <property type="term" value="C:membrane"/>
    <property type="evidence" value="ECO:0007669"/>
    <property type="project" value="UniProtKB-SubCell"/>
</dbReference>
<keyword evidence="4 6" id="KW-1133">Transmembrane helix</keyword>
<evidence type="ECO:0000256" key="5">
    <source>
        <dbReference type="ARBA" id="ARBA00023136"/>
    </source>
</evidence>
<dbReference type="NCBIfam" id="TIGR00797">
    <property type="entry name" value="matE"/>
    <property type="match status" value="1"/>
</dbReference>
<feature type="transmembrane region" description="Helical" evidence="6">
    <location>
        <begin position="479"/>
        <end position="502"/>
    </location>
</feature>
<dbReference type="InterPro" id="IPR044644">
    <property type="entry name" value="DinF-like"/>
</dbReference>
<evidence type="ECO:0000256" key="2">
    <source>
        <dbReference type="ARBA" id="ARBA00010199"/>
    </source>
</evidence>
<name>A0AAD4S7P5_9MAGN</name>
<dbReference type="CDD" id="cd13136">
    <property type="entry name" value="MATE_DinF_like"/>
    <property type="match status" value="1"/>
</dbReference>
<dbReference type="InterPro" id="IPR002528">
    <property type="entry name" value="MATE_fam"/>
</dbReference>
<feature type="transmembrane region" description="Helical" evidence="6">
    <location>
        <begin position="374"/>
        <end position="395"/>
    </location>
</feature>
<protein>
    <recommendedName>
        <fullName evidence="6">Protein DETOXIFICATION</fullName>
    </recommendedName>
    <alternativeName>
        <fullName evidence="6">Multidrug and toxic compound extrusion protein</fullName>
    </alternativeName>
</protein>
<keyword evidence="8" id="KW-1185">Reference proteome</keyword>
<evidence type="ECO:0000256" key="3">
    <source>
        <dbReference type="ARBA" id="ARBA00022692"/>
    </source>
</evidence>
<evidence type="ECO:0000256" key="4">
    <source>
        <dbReference type="ARBA" id="ARBA00022989"/>
    </source>
</evidence>
<dbReference type="GO" id="GO:0042910">
    <property type="term" value="F:xenobiotic transmembrane transporter activity"/>
    <property type="evidence" value="ECO:0007669"/>
    <property type="project" value="InterPro"/>
</dbReference>
<evidence type="ECO:0000256" key="1">
    <source>
        <dbReference type="ARBA" id="ARBA00004141"/>
    </source>
</evidence>
<comment type="subcellular location">
    <subcellularLocation>
        <location evidence="1">Membrane</location>
        <topology evidence="1">Multi-pass membrane protein</topology>
    </subcellularLocation>
</comment>
<keyword evidence="5 6" id="KW-0472">Membrane</keyword>
<keyword evidence="3 6" id="KW-0812">Transmembrane</keyword>
<evidence type="ECO:0000256" key="6">
    <source>
        <dbReference type="RuleBase" id="RU004914"/>
    </source>
</evidence>
<comment type="similarity">
    <text evidence="2 6">Belongs to the multi antimicrobial extrusion (MATE) (TC 2.A.66.1) family.</text>
</comment>
<comment type="caution">
    <text evidence="7">The sequence shown here is derived from an EMBL/GenBank/DDBJ whole genome shotgun (WGS) entry which is preliminary data.</text>
</comment>
<dbReference type="Proteomes" id="UP001202328">
    <property type="component" value="Unassembled WGS sequence"/>
</dbReference>
<feature type="transmembrane region" description="Helical" evidence="6">
    <location>
        <begin position="566"/>
        <end position="589"/>
    </location>
</feature>
<dbReference type="PANTHER" id="PTHR42893">
    <property type="entry name" value="PROTEIN DETOXIFICATION 44, CHLOROPLASTIC-RELATED"/>
    <property type="match status" value="1"/>
</dbReference>
<feature type="transmembrane region" description="Helical" evidence="6">
    <location>
        <begin position="307"/>
        <end position="325"/>
    </location>
</feature>
<dbReference type="EMBL" id="JAJJMB010012776">
    <property type="protein sequence ID" value="KAI3873488.1"/>
    <property type="molecule type" value="Genomic_DNA"/>
</dbReference>
<reference evidence="7" key="1">
    <citation type="submission" date="2022-04" db="EMBL/GenBank/DDBJ databases">
        <title>A functionally conserved STORR gene fusion in Papaver species that diverged 16.8 million years ago.</title>
        <authorList>
            <person name="Catania T."/>
        </authorList>
    </citation>
    <scope>NUCLEOTIDE SEQUENCE</scope>
    <source>
        <strain evidence="7">S-188037</strain>
    </source>
</reference>
<feature type="transmembrane region" description="Helical" evidence="6">
    <location>
        <begin position="345"/>
        <end position="367"/>
    </location>
</feature>
<feature type="transmembrane region" description="Helical" evidence="6">
    <location>
        <begin position="441"/>
        <end position="464"/>
    </location>
</feature>
<dbReference type="PANTHER" id="PTHR42893:SF45">
    <property type="entry name" value="PROTEIN DETOXIFICATION 45, CHLOROPLASTIC"/>
    <property type="match status" value="1"/>
</dbReference>
<gene>
    <name evidence="7" type="ORF">MKW98_008140</name>
</gene>
<comment type="caution">
    <text evidence="6">Lacks conserved residue(s) required for the propagation of feature annotation.</text>
</comment>
<feature type="transmembrane region" description="Helical" evidence="6">
    <location>
        <begin position="407"/>
        <end position="429"/>
    </location>
</feature>
<evidence type="ECO:0000313" key="7">
    <source>
        <dbReference type="EMBL" id="KAI3873488.1"/>
    </source>
</evidence>
<proteinExistence type="inferred from homology"/>